<comment type="catalytic activity">
    <reaction evidence="6">
        <text>coproporphyrinogen III + 3 O2 = coproporphyrin III + 3 H2O2</text>
        <dbReference type="Rhea" id="RHEA:43436"/>
        <dbReference type="ChEBI" id="CHEBI:15379"/>
        <dbReference type="ChEBI" id="CHEBI:16240"/>
        <dbReference type="ChEBI" id="CHEBI:57309"/>
        <dbReference type="ChEBI" id="CHEBI:131725"/>
        <dbReference type="EC" id="1.3.3.15"/>
    </reaction>
</comment>
<feature type="domain" description="Amine oxidase" evidence="7">
    <location>
        <begin position="10"/>
        <end position="439"/>
    </location>
</feature>
<dbReference type="GO" id="GO:0005737">
    <property type="term" value="C:cytoplasm"/>
    <property type="evidence" value="ECO:0007669"/>
    <property type="project" value="UniProtKB-SubCell"/>
</dbReference>
<comment type="similarity">
    <text evidence="6">Belongs to the protoporphyrinogen/coproporphyrinogen oxidase family. Coproporphyrinogen III oxidase subfamily.</text>
</comment>
<evidence type="ECO:0000313" key="9">
    <source>
        <dbReference type="Proteomes" id="UP000240535"/>
    </source>
</evidence>
<evidence type="ECO:0000256" key="3">
    <source>
        <dbReference type="ARBA" id="ARBA00022827"/>
    </source>
</evidence>
<dbReference type="GO" id="GO:0004729">
    <property type="term" value="F:oxygen-dependent protoporphyrinogen oxidase activity"/>
    <property type="evidence" value="ECO:0007669"/>
    <property type="project" value="UniProtKB-UniRule"/>
</dbReference>
<dbReference type="Pfam" id="PF01593">
    <property type="entry name" value="Amino_oxidase"/>
    <property type="match status" value="1"/>
</dbReference>
<protein>
    <recommendedName>
        <fullName evidence="6">Coproporphyrinogen III oxidase</fullName>
        <ecNumber evidence="6">1.3.3.15</ecNumber>
    </recommendedName>
</protein>
<comment type="pathway">
    <text evidence="6">Porphyrin-containing compound metabolism; protoheme biosynthesis.</text>
</comment>
<dbReference type="NCBIfam" id="TIGR00562">
    <property type="entry name" value="proto_IX_ox"/>
    <property type="match status" value="1"/>
</dbReference>
<dbReference type="OrthoDB" id="20837at2"/>
<keyword evidence="4 6" id="KW-0560">Oxidoreductase</keyword>
<dbReference type="Proteomes" id="UP000240535">
    <property type="component" value="Unassembled WGS sequence"/>
</dbReference>
<evidence type="ECO:0000259" key="7">
    <source>
        <dbReference type="Pfam" id="PF01593"/>
    </source>
</evidence>
<gene>
    <name evidence="8" type="primary">hemG</name>
    <name evidence="8" type="ORF">CQ405_05895</name>
</gene>
<dbReference type="SUPFAM" id="SSF51905">
    <property type="entry name" value="FAD/NAD(P)-binding domain"/>
    <property type="match status" value="1"/>
</dbReference>
<sequence>MRVAIIGGGISGLTTAFYLNFYRKDVDVTVFESNEYLGGKMRTKEKDGFLMEEGTNGFLSNKPDTLELVKDVDCEDILLRSDDNARIRYIYKDKLHLLPESPKAFASTKLLSTLGKLRVLCEFIVPTKTDDKEETLQEFGYRRVGKEMTDVFLDAMSAGVYGSTPKKLSVNASFGKVVALEKHFGGLFKGMLAQRKKEAGPGGILMSFQGGCSTFVERVAKASKADIKTNFKIEKIEKIDDKFILNGDKKLIFDKVILSTPAYVTAKLLEDIIPSIYDRLNEIEYSPISVVGLGYDDLEDDLKGFGLLTTTSSKQPVLGVLWDSSIFFDRAKHGKKLLRVMIGGQRNKELAMKSEEVLVEFAKLGIKNTMGVDANPSTVYVKRWEKGIPNYGVGHMDNVNEIFKRVKTVDNVYLSSNAYYGVALNDCVSNAKKCAKEVLGIDM</sequence>
<dbReference type="EMBL" id="PDHH01000005">
    <property type="protein sequence ID" value="PSM51662.1"/>
    <property type="molecule type" value="Genomic_DNA"/>
</dbReference>
<comment type="cofactor">
    <cofactor evidence="1 6">
        <name>FAD</name>
        <dbReference type="ChEBI" id="CHEBI:57692"/>
    </cofactor>
</comment>
<keyword evidence="3 6" id="KW-0274">FAD</keyword>
<accession>A0A2P8QZK0</accession>
<dbReference type="InterPro" id="IPR004572">
    <property type="entry name" value="Protoporphyrinogen_oxidase"/>
</dbReference>
<dbReference type="InterPro" id="IPR002937">
    <property type="entry name" value="Amino_oxidase"/>
</dbReference>
<comment type="function">
    <text evidence="6">Involved in coproporphyrin-dependent heme b biosynthesis. Catalyzes the oxidation of coproporphyrinogen III to coproporphyrin III.</text>
</comment>
<dbReference type="PANTHER" id="PTHR42923:SF3">
    <property type="entry name" value="PROTOPORPHYRINOGEN OXIDASE"/>
    <property type="match status" value="1"/>
</dbReference>
<dbReference type="Gene3D" id="3.50.50.60">
    <property type="entry name" value="FAD/NAD(P)-binding domain"/>
    <property type="match status" value="1"/>
</dbReference>
<dbReference type="PANTHER" id="PTHR42923">
    <property type="entry name" value="PROTOPORPHYRINOGEN OXIDASE"/>
    <property type="match status" value="1"/>
</dbReference>
<dbReference type="Gene3D" id="1.10.3110.10">
    <property type="entry name" value="protoporphyrinogen ix oxidase, domain 3"/>
    <property type="match status" value="1"/>
</dbReference>
<dbReference type="AlphaFoldDB" id="A0A2P8QZK0"/>
<dbReference type="InterPro" id="IPR036188">
    <property type="entry name" value="FAD/NAD-bd_sf"/>
</dbReference>
<dbReference type="EC" id="1.3.3.15" evidence="6"/>
<reference evidence="9" key="1">
    <citation type="submission" date="2017-10" db="EMBL/GenBank/DDBJ databases">
        <title>Campylobacter species from seals.</title>
        <authorList>
            <person name="Gilbert M.J."/>
            <person name="Zomer A.L."/>
            <person name="Timmerman A.J."/>
            <person name="Duim B."/>
            <person name="Wagenaar J.A."/>
        </authorList>
    </citation>
    <scope>NUCLEOTIDE SEQUENCE [LARGE SCALE GENOMIC DNA]</scope>
    <source>
        <strain evidence="9">17S00004-5</strain>
    </source>
</reference>
<evidence type="ECO:0000256" key="6">
    <source>
        <dbReference type="RuleBase" id="RU364052"/>
    </source>
</evidence>
<name>A0A2P8QZK0_9BACT</name>
<evidence type="ECO:0000256" key="5">
    <source>
        <dbReference type="ARBA" id="ARBA00023133"/>
    </source>
</evidence>
<comment type="caution">
    <text evidence="8">The sequence shown here is derived from an EMBL/GenBank/DDBJ whole genome shotgun (WGS) entry which is preliminary data.</text>
</comment>
<evidence type="ECO:0000256" key="4">
    <source>
        <dbReference type="ARBA" id="ARBA00023002"/>
    </source>
</evidence>
<keyword evidence="6" id="KW-0963">Cytoplasm</keyword>
<keyword evidence="2 6" id="KW-0285">Flavoprotein</keyword>
<keyword evidence="5 6" id="KW-0350">Heme biosynthesis</keyword>
<dbReference type="RefSeq" id="WP_106871663.1">
    <property type="nucleotide sequence ID" value="NZ_CP053841.1"/>
</dbReference>
<evidence type="ECO:0000256" key="2">
    <source>
        <dbReference type="ARBA" id="ARBA00022630"/>
    </source>
</evidence>
<organism evidence="8 9">
    <name type="scientific">Campylobacter blaseri</name>
    <dbReference type="NCBI Taxonomy" id="2042961"/>
    <lineage>
        <taxon>Bacteria</taxon>
        <taxon>Pseudomonadati</taxon>
        <taxon>Campylobacterota</taxon>
        <taxon>Epsilonproteobacteria</taxon>
        <taxon>Campylobacterales</taxon>
        <taxon>Campylobacteraceae</taxon>
        <taxon>Campylobacter</taxon>
    </lineage>
</organism>
<dbReference type="SUPFAM" id="SSF54373">
    <property type="entry name" value="FAD-linked reductases, C-terminal domain"/>
    <property type="match status" value="1"/>
</dbReference>
<dbReference type="InterPro" id="IPR050464">
    <property type="entry name" value="Zeta_carotene_desat/Oxidored"/>
</dbReference>
<evidence type="ECO:0000313" key="8">
    <source>
        <dbReference type="EMBL" id="PSM51662.1"/>
    </source>
</evidence>
<proteinExistence type="inferred from homology"/>
<evidence type="ECO:0000256" key="1">
    <source>
        <dbReference type="ARBA" id="ARBA00001974"/>
    </source>
</evidence>
<dbReference type="GO" id="GO:0006783">
    <property type="term" value="P:heme biosynthetic process"/>
    <property type="evidence" value="ECO:0007669"/>
    <property type="project" value="UniProtKB-UniRule"/>
</dbReference>
<comment type="subcellular location">
    <subcellularLocation>
        <location evidence="6">Cytoplasm</location>
    </subcellularLocation>
</comment>
<keyword evidence="9" id="KW-1185">Reference proteome</keyword>
<dbReference type="Gene3D" id="3.90.660.20">
    <property type="entry name" value="Protoporphyrinogen oxidase, mitochondrial, domain 2"/>
    <property type="match status" value="1"/>
</dbReference>